<evidence type="ECO:0000256" key="6">
    <source>
        <dbReference type="SAM" id="Phobius"/>
    </source>
</evidence>
<accession>A0A3P1SJU8</accession>
<organism evidence="9 10">
    <name type="scientific">Amphritea balenae</name>
    <dbReference type="NCBI Taxonomy" id="452629"/>
    <lineage>
        <taxon>Bacteria</taxon>
        <taxon>Pseudomonadati</taxon>
        <taxon>Pseudomonadota</taxon>
        <taxon>Gammaproteobacteria</taxon>
        <taxon>Oceanospirillales</taxon>
        <taxon>Oceanospirillaceae</taxon>
        <taxon>Amphritea</taxon>
    </lineage>
</organism>
<dbReference type="SMART" id="SM00304">
    <property type="entry name" value="HAMP"/>
    <property type="match status" value="1"/>
</dbReference>
<dbReference type="AlphaFoldDB" id="A0A3P1SJU8"/>
<dbReference type="RefSeq" id="WP_124927581.1">
    <property type="nucleotide sequence ID" value="NZ_BMOH01000009.1"/>
</dbReference>
<dbReference type="SMART" id="SM00283">
    <property type="entry name" value="MA"/>
    <property type="match status" value="1"/>
</dbReference>
<dbReference type="PANTHER" id="PTHR32089:SF112">
    <property type="entry name" value="LYSOZYME-LIKE PROTEIN-RELATED"/>
    <property type="match status" value="1"/>
</dbReference>
<dbReference type="GO" id="GO:0016020">
    <property type="term" value="C:membrane"/>
    <property type="evidence" value="ECO:0007669"/>
    <property type="project" value="UniProtKB-SubCell"/>
</dbReference>
<dbReference type="PROSITE" id="PS50885">
    <property type="entry name" value="HAMP"/>
    <property type="match status" value="1"/>
</dbReference>
<dbReference type="Pfam" id="PF00672">
    <property type="entry name" value="HAMP"/>
    <property type="match status" value="1"/>
</dbReference>
<proteinExistence type="inferred from homology"/>
<dbReference type="CDD" id="cd06225">
    <property type="entry name" value="HAMP"/>
    <property type="match status" value="1"/>
</dbReference>
<keyword evidence="6" id="KW-1133">Transmembrane helix</keyword>
<feature type="domain" description="HAMP" evidence="8">
    <location>
        <begin position="329"/>
        <end position="381"/>
    </location>
</feature>
<name>A0A3P1SJU8_9GAMM</name>
<protein>
    <submittedName>
        <fullName evidence="9">Methyl-accepting chemotaxis protein</fullName>
    </submittedName>
</protein>
<evidence type="ECO:0000313" key="9">
    <source>
        <dbReference type="EMBL" id="RRC97418.1"/>
    </source>
</evidence>
<dbReference type="GO" id="GO:0007165">
    <property type="term" value="P:signal transduction"/>
    <property type="evidence" value="ECO:0007669"/>
    <property type="project" value="UniProtKB-KW"/>
</dbReference>
<evidence type="ECO:0000256" key="2">
    <source>
        <dbReference type="ARBA" id="ARBA00023224"/>
    </source>
</evidence>
<keyword evidence="5" id="KW-0175">Coiled coil</keyword>
<evidence type="ECO:0000256" key="1">
    <source>
        <dbReference type="ARBA" id="ARBA00004370"/>
    </source>
</evidence>
<evidence type="ECO:0000259" key="8">
    <source>
        <dbReference type="PROSITE" id="PS50885"/>
    </source>
</evidence>
<dbReference type="PROSITE" id="PS50111">
    <property type="entry name" value="CHEMOTAXIS_TRANSDUC_2"/>
    <property type="match status" value="1"/>
</dbReference>
<dbReference type="Gene3D" id="1.10.287.950">
    <property type="entry name" value="Methyl-accepting chemotaxis protein"/>
    <property type="match status" value="1"/>
</dbReference>
<dbReference type="GO" id="GO:0006935">
    <property type="term" value="P:chemotaxis"/>
    <property type="evidence" value="ECO:0007669"/>
    <property type="project" value="UniProtKB-ARBA"/>
</dbReference>
<dbReference type="Pfam" id="PF00015">
    <property type="entry name" value="MCPsignal"/>
    <property type="match status" value="1"/>
</dbReference>
<feature type="transmembrane region" description="Helical" evidence="6">
    <location>
        <begin position="307"/>
        <end position="328"/>
    </location>
</feature>
<reference evidence="9 10" key="1">
    <citation type="submission" date="2018-11" db="EMBL/GenBank/DDBJ databases">
        <title>The draft genome sequence of Amphritea balenae JAMM 1525T.</title>
        <authorList>
            <person name="Fang Z."/>
            <person name="Zhang Y."/>
            <person name="Han X."/>
        </authorList>
    </citation>
    <scope>NUCLEOTIDE SEQUENCE [LARGE SCALE GENOMIC DNA]</scope>
    <source>
        <strain evidence="9 10">JAMM 1525</strain>
    </source>
</reference>
<evidence type="ECO:0000256" key="5">
    <source>
        <dbReference type="SAM" id="Coils"/>
    </source>
</evidence>
<feature type="domain" description="Methyl-accepting transducer" evidence="7">
    <location>
        <begin position="386"/>
        <end position="622"/>
    </location>
</feature>
<evidence type="ECO:0000259" key="7">
    <source>
        <dbReference type="PROSITE" id="PS50111"/>
    </source>
</evidence>
<keyword evidence="6" id="KW-0812">Transmembrane</keyword>
<comment type="caution">
    <text evidence="9">The sequence shown here is derived from an EMBL/GenBank/DDBJ whole genome shotgun (WGS) entry which is preliminary data.</text>
</comment>
<sequence length="659" mass="72032">MRINITYKLTAGFALMVLFIVVVGAGGLIASRTISDHFFKVSDNVIPSLSGSFQQMIYLEEVNSELFAALSQNKVKDLNRKRQAVKKRIAQFNEAQTQVAEKVAGNPVLTEQLNNVQALSQQFFGVTEKVLADRKQSLILGFRTQQAEIEFQGFGDSMNAWMQRLSETQPGPLVIERAKELSLMFSMHRFQLVNYQRTRGLDELNTVLADNEGELLRAYQELAKVVPNPQVLKRTVDSILNHLYGDGLVAFYTKQAGANAKLADELAKTDQLIIQAREAMNGFIAANNQLAITARSEAEEQVSFSHIWILGLLVGSVVFALIIAVVLVQTIRIPLAHIHQGLSAMRQGDLGVSFEVKRQDEFGDLSRYLNTVVKGLNEILQQVAQGSERLSDVAHKNAAISQQTTQSMSMQSMQLEQTSSAAVEMEHSVAEVAGHSKTTLNAVHEFESLSQNVSQQMLDTIASIETQAKGIDNAMGVSNELSAFGEQIVTILTSIQGIADKTNLLALNAAIEAARAGEQGRGFAVVADEVRALAGRTRESVQDIQTMVGSMQDAIQRVSSVMDQSYQQTQNCVDQANRSQEVLQAMNDAVSHIRDLNAFIENAANEQTQAVAEVSQTLVSINSAAAETSQGADSAAESSHELLDVVQQQQTLLGRFSMS</sequence>
<comment type="similarity">
    <text evidence="3">Belongs to the methyl-accepting chemotaxis (MCP) protein family.</text>
</comment>
<feature type="coiled-coil region" evidence="5">
    <location>
        <begin position="68"/>
        <end position="95"/>
    </location>
</feature>
<dbReference type="InterPro" id="IPR003660">
    <property type="entry name" value="HAMP_dom"/>
</dbReference>
<keyword evidence="10" id="KW-1185">Reference proteome</keyword>
<dbReference type="SUPFAM" id="SSF58104">
    <property type="entry name" value="Methyl-accepting chemotaxis protein (MCP) signaling domain"/>
    <property type="match status" value="1"/>
</dbReference>
<dbReference type="FunFam" id="1.10.287.950:FF:000001">
    <property type="entry name" value="Methyl-accepting chemotaxis sensory transducer"/>
    <property type="match status" value="1"/>
</dbReference>
<dbReference type="InterPro" id="IPR004089">
    <property type="entry name" value="MCPsignal_dom"/>
</dbReference>
<dbReference type="PANTHER" id="PTHR32089">
    <property type="entry name" value="METHYL-ACCEPTING CHEMOTAXIS PROTEIN MCPB"/>
    <property type="match status" value="1"/>
</dbReference>
<dbReference type="OrthoDB" id="5693655at2"/>
<dbReference type="EMBL" id="RQXV01000012">
    <property type="protein sequence ID" value="RRC97418.1"/>
    <property type="molecule type" value="Genomic_DNA"/>
</dbReference>
<evidence type="ECO:0000256" key="4">
    <source>
        <dbReference type="PROSITE-ProRule" id="PRU00284"/>
    </source>
</evidence>
<keyword evidence="2 4" id="KW-0807">Transducer</keyword>
<gene>
    <name evidence="9" type="ORF">EHS89_18115</name>
</gene>
<comment type="subcellular location">
    <subcellularLocation>
        <location evidence="1">Membrane</location>
    </subcellularLocation>
</comment>
<keyword evidence="6" id="KW-0472">Membrane</keyword>
<evidence type="ECO:0000256" key="3">
    <source>
        <dbReference type="ARBA" id="ARBA00029447"/>
    </source>
</evidence>
<dbReference type="Proteomes" id="UP000267535">
    <property type="component" value="Unassembled WGS sequence"/>
</dbReference>
<evidence type="ECO:0000313" key="10">
    <source>
        <dbReference type="Proteomes" id="UP000267535"/>
    </source>
</evidence>